<protein>
    <submittedName>
        <fullName evidence="3">Uncharacterized protein</fullName>
    </submittedName>
</protein>
<feature type="region of interest" description="Disordered" evidence="1">
    <location>
        <begin position="120"/>
        <end position="146"/>
    </location>
</feature>
<reference evidence="3" key="1">
    <citation type="submission" date="2022-11" db="UniProtKB">
        <authorList>
            <consortium name="WormBaseParasite"/>
        </authorList>
    </citation>
    <scope>IDENTIFICATION</scope>
</reference>
<dbReference type="AlphaFoldDB" id="A0A915MAH5"/>
<name>A0A915MAH5_MELJA</name>
<dbReference type="WBParaSite" id="scaffold34842_cov252.g21870">
    <property type="protein sequence ID" value="scaffold34842_cov252.g21870"/>
    <property type="gene ID" value="scaffold34842_cov252.g21870"/>
</dbReference>
<evidence type="ECO:0000256" key="1">
    <source>
        <dbReference type="SAM" id="MobiDB-lite"/>
    </source>
</evidence>
<sequence>MTVETDLAKRVGELNLEKRVDGMEKMDKKLSTDSMNGESLEKRVRQLRGPIVIGRAQHGIVKWFSVAKGPEAVCVSGPGGVRVGKTIGYMYKGTFYHTYPRFRQLPMMPGRYPAGQRRNDNNTVEHKQNSNMGKKVDVGGEKNGNRQKAIEGEGKAVVNDEKTTEGKTLYFFKFLFWGVR</sequence>
<dbReference type="Proteomes" id="UP000887561">
    <property type="component" value="Unplaced"/>
</dbReference>
<evidence type="ECO:0000313" key="2">
    <source>
        <dbReference type="Proteomes" id="UP000887561"/>
    </source>
</evidence>
<evidence type="ECO:0000313" key="3">
    <source>
        <dbReference type="WBParaSite" id="scaffold34842_cov252.g21870"/>
    </source>
</evidence>
<organism evidence="2 3">
    <name type="scientific">Meloidogyne javanica</name>
    <name type="common">Root-knot nematode worm</name>
    <dbReference type="NCBI Taxonomy" id="6303"/>
    <lineage>
        <taxon>Eukaryota</taxon>
        <taxon>Metazoa</taxon>
        <taxon>Ecdysozoa</taxon>
        <taxon>Nematoda</taxon>
        <taxon>Chromadorea</taxon>
        <taxon>Rhabditida</taxon>
        <taxon>Tylenchina</taxon>
        <taxon>Tylenchomorpha</taxon>
        <taxon>Tylenchoidea</taxon>
        <taxon>Meloidogynidae</taxon>
        <taxon>Meloidogyninae</taxon>
        <taxon>Meloidogyne</taxon>
        <taxon>Meloidogyne incognita group</taxon>
    </lineage>
</organism>
<proteinExistence type="predicted"/>
<keyword evidence="2" id="KW-1185">Reference proteome</keyword>
<accession>A0A915MAH5</accession>